<keyword evidence="3" id="KW-1185">Reference proteome</keyword>
<accession>W6YF51</accession>
<dbReference type="RefSeq" id="XP_007709382.1">
    <property type="nucleotide sequence ID" value="XM_007711192.1"/>
</dbReference>
<dbReference type="GeneID" id="19147717"/>
<evidence type="ECO:0000313" key="3">
    <source>
        <dbReference type="Proteomes" id="UP000053841"/>
    </source>
</evidence>
<dbReference type="HOGENOM" id="CLU_1030532_0_0_1"/>
<dbReference type="OrthoDB" id="10505418at2759"/>
<dbReference type="Proteomes" id="UP000053841">
    <property type="component" value="Unassembled WGS sequence"/>
</dbReference>
<protein>
    <submittedName>
        <fullName evidence="2">Uncharacterized protein</fullName>
    </submittedName>
</protein>
<dbReference type="AlphaFoldDB" id="W6YF51"/>
<gene>
    <name evidence="2" type="ORF">COCCADRAFT_34290</name>
</gene>
<feature type="compositionally biased region" description="Low complexity" evidence="1">
    <location>
        <begin position="249"/>
        <end position="260"/>
    </location>
</feature>
<dbReference type="KEGG" id="bze:COCCADRAFT_34290"/>
<feature type="region of interest" description="Disordered" evidence="1">
    <location>
        <begin position="233"/>
        <end position="260"/>
    </location>
</feature>
<dbReference type="EMBL" id="KI964563">
    <property type="protein sequence ID" value="EUC36290.1"/>
    <property type="molecule type" value="Genomic_DNA"/>
</dbReference>
<sequence length="270" mass="28332">MESEPGRRRAWGSGFKQATACEPGRCDSGFETDWRPCASGPDKEGVRLARAMLRSSPCHGSKPTSTSTRQGRARPGAGSDDESLVRSGEADQCPRPALHAGRTLQSERHWLCASTAPCRPPSSANPGWAVTGPVTVISQNTPARAAAFAIAPPSHPPVCHNKAPWLRGSLQCHIPTLSLFLARLPVEELGHTGFRHQSRLPFCLLLDPATILPNKHDHGCKANSHQLPVLAPVADDGHGKHSKGGGEGAAHAGGPSAAAADKAVGHGIPF</sequence>
<feature type="region of interest" description="Disordered" evidence="1">
    <location>
        <begin position="1"/>
        <end position="96"/>
    </location>
</feature>
<reference evidence="2 3" key="1">
    <citation type="journal article" date="2013" name="PLoS Genet.">
        <title>Comparative genome structure, secondary metabolite, and effector coding capacity across Cochliobolus pathogens.</title>
        <authorList>
            <person name="Condon B.J."/>
            <person name="Leng Y."/>
            <person name="Wu D."/>
            <person name="Bushley K.E."/>
            <person name="Ohm R.A."/>
            <person name="Otillar R."/>
            <person name="Martin J."/>
            <person name="Schackwitz W."/>
            <person name="Grimwood J."/>
            <person name="MohdZainudin N."/>
            <person name="Xue C."/>
            <person name="Wang R."/>
            <person name="Manning V.A."/>
            <person name="Dhillon B."/>
            <person name="Tu Z.J."/>
            <person name="Steffenson B.J."/>
            <person name="Salamov A."/>
            <person name="Sun H."/>
            <person name="Lowry S."/>
            <person name="LaButti K."/>
            <person name="Han J."/>
            <person name="Copeland A."/>
            <person name="Lindquist E."/>
            <person name="Barry K."/>
            <person name="Schmutz J."/>
            <person name="Baker S.E."/>
            <person name="Ciuffetti L.M."/>
            <person name="Grigoriev I.V."/>
            <person name="Zhong S."/>
            <person name="Turgeon B.G."/>
        </authorList>
    </citation>
    <scope>NUCLEOTIDE SEQUENCE [LARGE SCALE GENOMIC DNA]</scope>
    <source>
        <strain evidence="2 3">26-R-13</strain>
    </source>
</reference>
<name>W6YF51_COCC2</name>
<proteinExistence type="predicted"/>
<evidence type="ECO:0000256" key="1">
    <source>
        <dbReference type="SAM" id="MobiDB-lite"/>
    </source>
</evidence>
<organism evidence="2 3">
    <name type="scientific">Cochliobolus carbonum (strain 26-R-13)</name>
    <name type="common">Maize leaf spot fungus</name>
    <name type="synonym">Bipolaris zeicola</name>
    <dbReference type="NCBI Taxonomy" id="930089"/>
    <lineage>
        <taxon>Eukaryota</taxon>
        <taxon>Fungi</taxon>
        <taxon>Dikarya</taxon>
        <taxon>Ascomycota</taxon>
        <taxon>Pezizomycotina</taxon>
        <taxon>Dothideomycetes</taxon>
        <taxon>Pleosporomycetidae</taxon>
        <taxon>Pleosporales</taxon>
        <taxon>Pleosporineae</taxon>
        <taxon>Pleosporaceae</taxon>
        <taxon>Bipolaris</taxon>
    </lineage>
</organism>
<evidence type="ECO:0000313" key="2">
    <source>
        <dbReference type="EMBL" id="EUC36290.1"/>
    </source>
</evidence>